<accession>A0A0C9RNF1</accession>
<dbReference type="OrthoDB" id="409725at2759"/>
<feature type="transmembrane region" description="Helical" evidence="13">
    <location>
        <begin position="157"/>
        <end position="178"/>
    </location>
</feature>
<keyword evidence="10 13" id="KW-1133">Transmembrane helix</keyword>
<gene>
    <name evidence="14" type="primary">slv</name>
    <name evidence="16" type="synonym">LOC105268422</name>
    <name evidence="14" type="ORF">g.9555</name>
</gene>
<evidence type="ECO:0000256" key="1">
    <source>
        <dbReference type="ARBA" id="ARBA00004651"/>
    </source>
</evidence>
<evidence type="ECO:0000256" key="7">
    <source>
        <dbReference type="ARBA" id="ARBA00022597"/>
    </source>
</evidence>
<feature type="transmembrane region" description="Helical" evidence="13">
    <location>
        <begin position="126"/>
        <end position="145"/>
    </location>
</feature>
<evidence type="ECO:0000256" key="12">
    <source>
        <dbReference type="ARBA" id="ARBA00023136"/>
    </source>
</evidence>
<keyword evidence="15" id="KW-1185">Reference proteome</keyword>
<evidence type="ECO:0000256" key="13">
    <source>
        <dbReference type="SAM" id="Phobius"/>
    </source>
</evidence>
<dbReference type="PANTHER" id="PTHR10791">
    <property type="entry name" value="RAG1-ACTIVATING PROTEIN 1"/>
    <property type="match status" value="1"/>
</dbReference>
<keyword evidence="8 13" id="KW-0812">Transmembrane</keyword>
<evidence type="ECO:0000256" key="4">
    <source>
        <dbReference type="ARBA" id="ARBA00021741"/>
    </source>
</evidence>
<dbReference type="GeneID" id="105268422"/>
<evidence type="ECO:0000256" key="11">
    <source>
        <dbReference type="ARBA" id="ARBA00023034"/>
    </source>
</evidence>
<dbReference type="EMBL" id="GBYB01015027">
    <property type="protein sequence ID" value="JAG84794.1"/>
    <property type="molecule type" value="Transcribed_RNA"/>
</dbReference>
<dbReference type="InterPro" id="IPR047664">
    <property type="entry name" value="SWEET"/>
</dbReference>
<sequence>MGLEDYKEIVGNSAAICTMAQMLSGILICRDIHRKGTADGFDPMPFVGGIGMGLLMLQYAFIVNDPAMISVNVFGLTTSILYVLVFYFYSPKKNELVMTIAKTLGIAGIFLAYAQIEEPVTLEFRWGILTTALLFLLIAAPLANLGEVIRTKSTEILPFPLIAMGTLVSSQWLLYGIILDNSFIIIQNVVGLGLYIIQLSLFAIFPSKPEAKLEKKAK</sequence>
<comment type="similarity">
    <text evidence="3">Belongs to the SWEET sugar transporter family.</text>
</comment>
<dbReference type="InterPro" id="IPR004316">
    <property type="entry name" value="SWEET_rpt"/>
</dbReference>
<feature type="transmembrane region" description="Helical" evidence="13">
    <location>
        <begin position="67"/>
        <end position="89"/>
    </location>
</feature>
<dbReference type="FunFam" id="1.20.1280.290:FF:000004">
    <property type="entry name" value="Sugar transporter SWEET"/>
    <property type="match status" value="1"/>
</dbReference>
<keyword evidence="6" id="KW-1003">Cell membrane</keyword>
<feature type="transmembrane region" description="Helical" evidence="13">
    <location>
        <begin position="96"/>
        <end position="114"/>
    </location>
</feature>
<keyword evidence="11" id="KW-0333">Golgi apparatus</keyword>
<evidence type="ECO:0000256" key="9">
    <source>
        <dbReference type="ARBA" id="ARBA00022737"/>
    </source>
</evidence>
<evidence type="ECO:0000313" key="15">
    <source>
        <dbReference type="Proteomes" id="UP000694866"/>
    </source>
</evidence>
<dbReference type="Pfam" id="PF03083">
    <property type="entry name" value="MtN3_slv"/>
    <property type="match status" value="2"/>
</dbReference>
<keyword evidence="7 16" id="KW-0762">Sugar transport</keyword>
<dbReference type="GO" id="GO:0000139">
    <property type="term" value="C:Golgi membrane"/>
    <property type="evidence" value="ECO:0007669"/>
    <property type="project" value="UniProtKB-SubCell"/>
</dbReference>
<dbReference type="KEGG" id="fas:105268422"/>
<keyword evidence="5" id="KW-0813">Transport</keyword>
<dbReference type="Gene3D" id="1.20.1280.290">
    <property type="match status" value="2"/>
</dbReference>
<evidence type="ECO:0000256" key="2">
    <source>
        <dbReference type="ARBA" id="ARBA00004653"/>
    </source>
</evidence>
<evidence type="ECO:0000256" key="8">
    <source>
        <dbReference type="ARBA" id="ARBA00022692"/>
    </source>
</evidence>
<dbReference type="AlphaFoldDB" id="A0A0C9RNF1"/>
<dbReference type="GO" id="GO:0005886">
    <property type="term" value="C:plasma membrane"/>
    <property type="evidence" value="ECO:0007669"/>
    <property type="project" value="UniProtKB-SubCell"/>
</dbReference>
<protein>
    <recommendedName>
        <fullName evidence="4">Sugar transporter SWEET1</fullName>
    </recommendedName>
</protein>
<feature type="transmembrane region" description="Helical" evidence="13">
    <location>
        <begin position="41"/>
        <end position="61"/>
    </location>
</feature>
<dbReference type="GO" id="GO:0051119">
    <property type="term" value="F:sugar transmembrane transporter activity"/>
    <property type="evidence" value="ECO:0007669"/>
    <property type="project" value="InterPro"/>
</dbReference>
<evidence type="ECO:0000256" key="5">
    <source>
        <dbReference type="ARBA" id="ARBA00022448"/>
    </source>
</evidence>
<keyword evidence="9" id="KW-0677">Repeat</keyword>
<evidence type="ECO:0000256" key="3">
    <source>
        <dbReference type="ARBA" id="ARBA00007809"/>
    </source>
</evidence>
<evidence type="ECO:0000256" key="10">
    <source>
        <dbReference type="ARBA" id="ARBA00022989"/>
    </source>
</evidence>
<evidence type="ECO:0000313" key="16">
    <source>
        <dbReference type="RefSeq" id="XP_011306280.1"/>
    </source>
</evidence>
<reference evidence="16" key="2">
    <citation type="submission" date="2025-04" db="UniProtKB">
        <authorList>
            <consortium name="RefSeq"/>
        </authorList>
    </citation>
    <scope>IDENTIFICATION</scope>
    <source>
        <strain evidence="16">USDA-PBARC FA_bdor</strain>
        <tissue evidence="16">Whole organism</tissue>
    </source>
</reference>
<proteinExistence type="inferred from homology"/>
<keyword evidence="12 13" id="KW-0472">Membrane</keyword>
<reference evidence="14" key="1">
    <citation type="submission" date="2015-01" db="EMBL/GenBank/DDBJ databases">
        <title>Transcriptome Assembly of Fopius arisanus.</title>
        <authorList>
            <person name="Geib S."/>
        </authorList>
    </citation>
    <scope>NUCLEOTIDE SEQUENCE</scope>
</reference>
<feature type="transmembrane region" description="Helical" evidence="13">
    <location>
        <begin position="12"/>
        <end position="29"/>
    </location>
</feature>
<name>A0A0C9RNF1_9HYME</name>
<accession>A0A9R1TBB3</accession>
<evidence type="ECO:0000313" key="14">
    <source>
        <dbReference type="EMBL" id="JAG84794.1"/>
    </source>
</evidence>
<organism evidence="14">
    <name type="scientific">Fopius arisanus</name>
    <dbReference type="NCBI Taxonomy" id="64838"/>
    <lineage>
        <taxon>Eukaryota</taxon>
        <taxon>Metazoa</taxon>
        <taxon>Ecdysozoa</taxon>
        <taxon>Arthropoda</taxon>
        <taxon>Hexapoda</taxon>
        <taxon>Insecta</taxon>
        <taxon>Pterygota</taxon>
        <taxon>Neoptera</taxon>
        <taxon>Endopterygota</taxon>
        <taxon>Hymenoptera</taxon>
        <taxon>Apocrita</taxon>
        <taxon>Ichneumonoidea</taxon>
        <taxon>Braconidae</taxon>
        <taxon>Opiinae</taxon>
        <taxon>Fopius</taxon>
    </lineage>
</organism>
<dbReference type="Proteomes" id="UP000694866">
    <property type="component" value="Unplaced"/>
</dbReference>
<feature type="transmembrane region" description="Helical" evidence="13">
    <location>
        <begin position="184"/>
        <end position="205"/>
    </location>
</feature>
<dbReference type="PANTHER" id="PTHR10791:SF5">
    <property type="entry name" value="SUGAR TRANSPORTER SWEET"/>
    <property type="match status" value="1"/>
</dbReference>
<comment type="subcellular location">
    <subcellularLocation>
        <location evidence="1">Cell membrane</location>
        <topology evidence="1">Multi-pass membrane protein</topology>
    </subcellularLocation>
    <subcellularLocation>
        <location evidence="2">Golgi apparatus membrane</location>
        <topology evidence="2">Multi-pass membrane protein</topology>
    </subcellularLocation>
</comment>
<evidence type="ECO:0000256" key="6">
    <source>
        <dbReference type="ARBA" id="ARBA00022475"/>
    </source>
</evidence>
<dbReference type="RefSeq" id="XP_011306280.1">
    <property type="nucleotide sequence ID" value="XM_011307978.1"/>
</dbReference>